<dbReference type="AlphaFoldDB" id="A0A1H4ET39"/>
<dbReference type="EMBL" id="FNQM01000015">
    <property type="protein sequence ID" value="SEA87680.1"/>
    <property type="molecule type" value="Genomic_DNA"/>
</dbReference>
<dbReference type="RefSeq" id="WP_139284125.1">
    <property type="nucleotide sequence ID" value="NZ_FNQM01000015.1"/>
</dbReference>
<protein>
    <submittedName>
        <fullName evidence="1">Uncharacterized protein</fullName>
    </submittedName>
</protein>
<organism evidence="1 2">
    <name type="scientific">Rubrimonas cliftonensis</name>
    <dbReference type="NCBI Taxonomy" id="89524"/>
    <lineage>
        <taxon>Bacteria</taxon>
        <taxon>Pseudomonadati</taxon>
        <taxon>Pseudomonadota</taxon>
        <taxon>Alphaproteobacteria</taxon>
        <taxon>Rhodobacterales</taxon>
        <taxon>Paracoccaceae</taxon>
        <taxon>Rubrimonas</taxon>
    </lineage>
</organism>
<gene>
    <name evidence="1" type="ORF">SAMN05444370_11564</name>
</gene>
<dbReference type="Proteomes" id="UP000198703">
    <property type="component" value="Unassembled WGS sequence"/>
</dbReference>
<proteinExistence type="predicted"/>
<name>A0A1H4ET39_9RHOB</name>
<keyword evidence="2" id="KW-1185">Reference proteome</keyword>
<evidence type="ECO:0000313" key="2">
    <source>
        <dbReference type="Proteomes" id="UP000198703"/>
    </source>
</evidence>
<reference evidence="1 2" key="1">
    <citation type="submission" date="2016-10" db="EMBL/GenBank/DDBJ databases">
        <authorList>
            <person name="de Groot N.N."/>
        </authorList>
    </citation>
    <scope>NUCLEOTIDE SEQUENCE [LARGE SCALE GENOMIC DNA]</scope>
    <source>
        <strain evidence="1 2">DSM 15345</strain>
    </source>
</reference>
<sequence>MAKSVNPDKGVLIARERIYPAAVQRHVLAVLRDFREIVAREPERISPTARADDVDVVSPCKVVEKLLVVRFMAVSPRRDVMHQWVQMGVMHNLGVAAERLTDYRHVVVPFLLNQALSYGVGYLIRRSTTPTELLAVIDAAMQDVEAGGPAGIFAICLQPPYPEYWEPDALSAQLKRRGWPKLVDVEPEK</sequence>
<dbReference type="STRING" id="89524.SAMN05444370_11564"/>
<accession>A0A1H4ET39</accession>
<evidence type="ECO:0000313" key="1">
    <source>
        <dbReference type="EMBL" id="SEA87680.1"/>
    </source>
</evidence>